<evidence type="ECO:0000313" key="3">
    <source>
        <dbReference type="EMBL" id="RKD34964.1"/>
    </source>
</evidence>
<proteinExistence type="inferred from homology"/>
<dbReference type="OrthoDB" id="9791490at2"/>
<name>A0A419TBT3_9FIRM</name>
<dbReference type="EMBL" id="MCIA01000001">
    <property type="protein sequence ID" value="RKD34964.1"/>
    <property type="molecule type" value="Genomic_DNA"/>
</dbReference>
<accession>A0A419TBT3</accession>
<dbReference type="InterPro" id="IPR002563">
    <property type="entry name" value="Flavin_Rdtase-like_dom"/>
</dbReference>
<dbReference type="InterPro" id="IPR012349">
    <property type="entry name" value="Split_barrel_FMN-bd"/>
</dbReference>
<evidence type="ECO:0000313" key="4">
    <source>
        <dbReference type="Proteomes" id="UP000284277"/>
    </source>
</evidence>
<sequence>MKKEIDVFEYASEILKAVKKGVLLTTKTDEKVNAMTISWGTLGIEWGKPIFTTFVRQSRFTKQQLDKSMEFTINIPYGDFDKKILGICGSESGHLVDKIEKLNLTLEPPVAVSAPAIKELPLTLECKVIYIQKQVEDAMTEEYQKACYPQDVDGSFHGANKDYHTAYYAEIVSAYIIE</sequence>
<evidence type="ECO:0000259" key="2">
    <source>
        <dbReference type="Pfam" id="PF01613"/>
    </source>
</evidence>
<dbReference type="GO" id="GO:0016646">
    <property type="term" value="F:oxidoreductase activity, acting on the CH-NH group of donors, NAD or NADP as acceptor"/>
    <property type="evidence" value="ECO:0007669"/>
    <property type="project" value="UniProtKB-ARBA"/>
</dbReference>
<comment type="caution">
    <text evidence="3">The sequence shown here is derived from an EMBL/GenBank/DDBJ whole genome shotgun (WGS) entry which is preliminary data.</text>
</comment>
<keyword evidence="4" id="KW-1185">Reference proteome</keyword>
<dbReference type="Gene3D" id="2.30.110.10">
    <property type="entry name" value="Electron Transport, Fmn-binding Protein, Chain A"/>
    <property type="match status" value="1"/>
</dbReference>
<organism evidence="3 4">
    <name type="scientific">Lacrimispora algidixylanolytica</name>
    <dbReference type="NCBI Taxonomy" id="94868"/>
    <lineage>
        <taxon>Bacteria</taxon>
        <taxon>Bacillati</taxon>
        <taxon>Bacillota</taxon>
        <taxon>Clostridia</taxon>
        <taxon>Lachnospirales</taxon>
        <taxon>Lachnospiraceae</taxon>
        <taxon>Lacrimispora</taxon>
    </lineage>
</organism>
<dbReference type="GO" id="GO:0010181">
    <property type="term" value="F:FMN binding"/>
    <property type="evidence" value="ECO:0007669"/>
    <property type="project" value="InterPro"/>
</dbReference>
<comment type="similarity">
    <text evidence="1">Belongs to the flavoredoxin family.</text>
</comment>
<evidence type="ECO:0000256" key="1">
    <source>
        <dbReference type="ARBA" id="ARBA00038054"/>
    </source>
</evidence>
<dbReference type="PANTHER" id="PTHR43567:SF5">
    <property type="entry name" value="HYPOTHETICAL CYTOSOLIC PROTEIN"/>
    <property type="match status" value="1"/>
</dbReference>
<dbReference type="SUPFAM" id="SSF50475">
    <property type="entry name" value="FMN-binding split barrel"/>
    <property type="match status" value="1"/>
</dbReference>
<feature type="domain" description="Flavin reductase like" evidence="2">
    <location>
        <begin position="22"/>
        <end position="174"/>
    </location>
</feature>
<dbReference type="InterPro" id="IPR052174">
    <property type="entry name" value="Flavoredoxin"/>
</dbReference>
<dbReference type="PANTHER" id="PTHR43567">
    <property type="entry name" value="FLAVOREDOXIN-RELATED-RELATED"/>
    <property type="match status" value="1"/>
</dbReference>
<reference evidence="3 4" key="1">
    <citation type="submission" date="2016-08" db="EMBL/GenBank/DDBJ databases">
        <title>A new outlook on sporulation: Clostridium algidixylanolyticum.</title>
        <authorList>
            <person name="Poppleton D.I."/>
            <person name="Gribaldo S."/>
        </authorList>
    </citation>
    <scope>NUCLEOTIDE SEQUENCE [LARGE SCALE GENOMIC DNA]</scope>
    <source>
        <strain evidence="3 4">SPL73</strain>
    </source>
</reference>
<dbReference type="Proteomes" id="UP000284277">
    <property type="component" value="Unassembled WGS sequence"/>
</dbReference>
<protein>
    <submittedName>
        <fullName evidence="3">Conserved protein/domain typically associated with flavoprotein oxygenase, DIM6/NTAB family</fullName>
    </submittedName>
</protein>
<dbReference type="AlphaFoldDB" id="A0A419TBT3"/>
<dbReference type="RefSeq" id="WP_120194899.1">
    <property type="nucleotide sequence ID" value="NZ_MCIA01000001.1"/>
</dbReference>
<gene>
    <name evidence="3" type="ORF">BET01_01000</name>
</gene>
<dbReference type="Pfam" id="PF01613">
    <property type="entry name" value="Flavin_Reduct"/>
    <property type="match status" value="1"/>
</dbReference>